<sequence length="137" mass="15097">MTAFSLNQHYDAPAAEVWALIGDFYAVEKWMPGVAGVLKNEDRQTRVITMHDGARLVERLMEEGPLFHHYRFDDPGPVPVRDFTARLTVTALGPDRSEIDWAAEFEPAPGVAEETATTAMAGFYQACLDKVAAELGA</sequence>
<reference evidence="2" key="1">
    <citation type="submission" date="2023-07" db="EMBL/GenBank/DDBJ databases">
        <title>30 novel species of actinomycetes from the DSMZ collection.</title>
        <authorList>
            <person name="Nouioui I."/>
        </authorList>
    </citation>
    <scope>NUCLEOTIDE SEQUENCE [LARGE SCALE GENOMIC DNA]</scope>
    <source>
        <strain evidence="2">DSM 41699</strain>
    </source>
</reference>
<dbReference type="CDD" id="cd07821">
    <property type="entry name" value="PYR_PYL_RCAR_like"/>
    <property type="match status" value="1"/>
</dbReference>
<dbReference type="Proteomes" id="UP001183809">
    <property type="component" value="Unassembled WGS sequence"/>
</dbReference>
<dbReference type="PANTHER" id="PTHR39332">
    <property type="entry name" value="BLL4707 PROTEIN"/>
    <property type="match status" value="1"/>
</dbReference>
<comment type="caution">
    <text evidence="1">The sequence shown here is derived from an EMBL/GenBank/DDBJ whole genome shotgun (WGS) entry which is preliminary data.</text>
</comment>
<dbReference type="PANTHER" id="PTHR39332:SF7">
    <property type="entry name" value="SRPBCC FAMILY PROTEIN"/>
    <property type="match status" value="1"/>
</dbReference>
<dbReference type="InterPro" id="IPR019587">
    <property type="entry name" value="Polyketide_cyclase/dehydratase"/>
</dbReference>
<dbReference type="EMBL" id="JAVREY010000003">
    <property type="protein sequence ID" value="MDT0462165.1"/>
    <property type="molecule type" value="Genomic_DNA"/>
</dbReference>
<name>A0ABU2TMM1_9ACTN</name>
<dbReference type="RefSeq" id="WP_311691872.1">
    <property type="nucleotide sequence ID" value="NZ_JAVREY010000003.1"/>
</dbReference>
<dbReference type="Gene3D" id="3.30.530.20">
    <property type="match status" value="1"/>
</dbReference>
<dbReference type="Pfam" id="PF10604">
    <property type="entry name" value="Polyketide_cyc2"/>
    <property type="match status" value="1"/>
</dbReference>
<organism evidence="1 2">
    <name type="scientific">Streptomyces gibsoniae</name>
    <dbReference type="NCBI Taxonomy" id="3075529"/>
    <lineage>
        <taxon>Bacteria</taxon>
        <taxon>Bacillati</taxon>
        <taxon>Actinomycetota</taxon>
        <taxon>Actinomycetes</taxon>
        <taxon>Kitasatosporales</taxon>
        <taxon>Streptomycetaceae</taxon>
        <taxon>Streptomyces</taxon>
    </lineage>
</organism>
<evidence type="ECO:0000313" key="2">
    <source>
        <dbReference type="Proteomes" id="UP001183809"/>
    </source>
</evidence>
<evidence type="ECO:0000313" key="1">
    <source>
        <dbReference type="EMBL" id="MDT0462165.1"/>
    </source>
</evidence>
<dbReference type="InterPro" id="IPR023393">
    <property type="entry name" value="START-like_dom_sf"/>
</dbReference>
<protein>
    <submittedName>
        <fullName evidence="1">SRPBCC family protein</fullName>
    </submittedName>
</protein>
<accession>A0ABU2TMM1</accession>
<dbReference type="SUPFAM" id="SSF55961">
    <property type="entry name" value="Bet v1-like"/>
    <property type="match status" value="1"/>
</dbReference>
<keyword evidence="2" id="KW-1185">Reference proteome</keyword>
<gene>
    <name evidence="1" type="ORF">RM764_03945</name>
</gene>
<proteinExistence type="predicted"/>